<dbReference type="Proteomes" id="UP000886595">
    <property type="component" value="Unassembled WGS sequence"/>
</dbReference>
<sequence>MDCCLMRSRLIIGRDELDRNEGNRSRTLPSSPSSSPPKLSPESMVMTSSIPHRRSKNETVAISSKHHSLTLDCLHIAIGLTLLRRRHLSFSPRPLVCCVVSSFASSALSVVLCLRRPSSPYDEKSNAAMKICKKNENPKKKKII</sequence>
<dbReference type="AlphaFoldDB" id="A0A8X7U4F5"/>
<organism evidence="2 3">
    <name type="scientific">Brassica carinata</name>
    <name type="common">Ethiopian mustard</name>
    <name type="synonym">Abyssinian cabbage</name>
    <dbReference type="NCBI Taxonomy" id="52824"/>
    <lineage>
        <taxon>Eukaryota</taxon>
        <taxon>Viridiplantae</taxon>
        <taxon>Streptophyta</taxon>
        <taxon>Embryophyta</taxon>
        <taxon>Tracheophyta</taxon>
        <taxon>Spermatophyta</taxon>
        <taxon>Magnoliopsida</taxon>
        <taxon>eudicotyledons</taxon>
        <taxon>Gunneridae</taxon>
        <taxon>Pentapetalae</taxon>
        <taxon>rosids</taxon>
        <taxon>malvids</taxon>
        <taxon>Brassicales</taxon>
        <taxon>Brassicaceae</taxon>
        <taxon>Brassiceae</taxon>
        <taxon>Brassica</taxon>
    </lineage>
</organism>
<feature type="region of interest" description="Disordered" evidence="1">
    <location>
        <begin position="16"/>
        <end position="56"/>
    </location>
</feature>
<gene>
    <name evidence="2" type="ORF">Bca52824_072626</name>
</gene>
<proteinExistence type="predicted"/>
<reference evidence="2 3" key="1">
    <citation type="submission" date="2020-02" db="EMBL/GenBank/DDBJ databases">
        <authorList>
            <person name="Ma Q."/>
            <person name="Huang Y."/>
            <person name="Song X."/>
            <person name="Pei D."/>
        </authorList>
    </citation>
    <scope>NUCLEOTIDE SEQUENCE [LARGE SCALE GENOMIC DNA]</scope>
    <source>
        <strain evidence="2">Sxm20200214</strain>
        <tissue evidence="2">Leaf</tissue>
    </source>
</reference>
<accession>A0A8X7U4F5</accession>
<name>A0A8X7U4F5_BRACI</name>
<keyword evidence="3" id="KW-1185">Reference proteome</keyword>
<evidence type="ECO:0000313" key="2">
    <source>
        <dbReference type="EMBL" id="KAG2265547.1"/>
    </source>
</evidence>
<dbReference type="EMBL" id="JAAMPC010000014">
    <property type="protein sequence ID" value="KAG2265547.1"/>
    <property type="molecule type" value="Genomic_DNA"/>
</dbReference>
<evidence type="ECO:0000313" key="3">
    <source>
        <dbReference type="Proteomes" id="UP000886595"/>
    </source>
</evidence>
<evidence type="ECO:0000256" key="1">
    <source>
        <dbReference type="SAM" id="MobiDB-lite"/>
    </source>
</evidence>
<comment type="caution">
    <text evidence="2">The sequence shown here is derived from an EMBL/GenBank/DDBJ whole genome shotgun (WGS) entry which is preliminary data.</text>
</comment>
<protein>
    <submittedName>
        <fullName evidence="2">Uncharacterized protein</fullName>
    </submittedName>
</protein>